<dbReference type="InterPro" id="IPR008427">
    <property type="entry name" value="Extracellular_membr_CFEM_dom"/>
</dbReference>
<evidence type="ECO:0000256" key="6">
    <source>
        <dbReference type="ARBA" id="ARBA00022617"/>
    </source>
</evidence>
<evidence type="ECO:0000256" key="11">
    <source>
        <dbReference type="ARBA" id="ARBA00023136"/>
    </source>
</evidence>
<evidence type="ECO:0000256" key="14">
    <source>
        <dbReference type="ARBA" id="ARBA00023288"/>
    </source>
</evidence>
<feature type="domain" description="CFEM" evidence="19">
    <location>
        <begin position="1"/>
        <end position="112"/>
    </location>
</feature>
<protein>
    <recommendedName>
        <fullName evidence="19">CFEM domain-containing protein</fullName>
    </recommendedName>
</protein>
<dbReference type="AlphaFoldDB" id="A0A0L0N605"/>
<evidence type="ECO:0000256" key="15">
    <source>
        <dbReference type="PROSITE-ProRule" id="PRU01356"/>
    </source>
</evidence>
<feature type="binding site" description="axial binding residue" evidence="15">
    <location>
        <position position="45"/>
    </location>
    <ligand>
        <name>heme</name>
        <dbReference type="ChEBI" id="CHEBI:30413"/>
    </ligand>
    <ligandPart>
        <name>Fe</name>
        <dbReference type="ChEBI" id="CHEBI:18248"/>
    </ligandPart>
</feature>
<dbReference type="GO" id="GO:0046872">
    <property type="term" value="F:metal ion binding"/>
    <property type="evidence" value="ECO:0007669"/>
    <property type="project" value="UniProtKB-UniRule"/>
</dbReference>
<sequence>MKFAAVAAVSFAALVSAQSRSEIPSCALPCLDASVKKNTKCDTSDFKCICQNFSVIQGDATSCVLQACGQDVAINQVLPATQKLCEEVKNGGGQSSSAPASAPVSSAPASSAPASSAPASSAPASSAPASSAPASSAPATQTGKPTVSTTYQSTLIPTASRSANGTAPTTSAVVAAGAAGFAPVGGLAMLALGVLAL</sequence>
<evidence type="ECO:0000256" key="5">
    <source>
        <dbReference type="ARBA" id="ARBA00022525"/>
    </source>
</evidence>
<dbReference type="SMART" id="SM00747">
    <property type="entry name" value="CFEM"/>
    <property type="match status" value="1"/>
</dbReference>
<feature type="transmembrane region" description="Helical" evidence="17">
    <location>
        <begin position="172"/>
        <end position="196"/>
    </location>
</feature>
<evidence type="ECO:0000256" key="16">
    <source>
        <dbReference type="SAM" id="MobiDB-lite"/>
    </source>
</evidence>
<dbReference type="STRING" id="1163406.A0A0L0N605"/>
<gene>
    <name evidence="20" type="ORF">TOPH_05958</name>
</gene>
<dbReference type="OrthoDB" id="3767534at2759"/>
<keyword evidence="4" id="KW-1003">Cell membrane</keyword>
<dbReference type="GO" id="GO:0098552">
    <property type="term" value="C:side of membrane"/>
    <property type="evidence" value="ECO:0007669"/>
    <property type="project" value="UniProtKB-KW"/>
</dbReference>
<feature type="chain" id="PRO_5005544903" description="CFEM domain-containing protein" evidence="18">
    <location>
        <begin position="18"/>
        <end position="197"/>
    </location>
</feature>
<keyword evidence="11 17" id="KW-0472">Membrane</keyword>
<accession>A0A0L0N605</accession>
<evidence type="ECO:0000256" key="9">
    <source>
        <dbReference type="ARBA" id="ARBA00022729"/>
    </source>
</evidence>
<evidence type="ECO:0000256" key="10">
    <source>
        <dbReference type="ARBA" id="ARBA00023004"/>
    </source>
</evidence>
<keyword evidence="6 15" id="KW-0349">Heme</keyword>
<name>A0A0L0N605_TOLOC</name>
<evidence type="ECO:0000256" key="2">
    <source>
        <dbReference type="ARBA" id="ARBA00004613"/>
    </source>
</evidence>
<evidence type="ECO:0000256" key="7">
    <source>
        <dbReference type="ARBA" id="ARBA00022622"/>
    </source>
</evidence>
<keyword evidence="5" id="KW-0964">Secreted</keyword>
<reference evidence="20 21" key="1">
    <citation type="journal article" date="2015" name="BMC Genomics">
        <title>The genome of the truffle-parasite Tolypocladium ophioglossoides and the evolution of antifungal peptaibiotics.</title>
        <authorList>
            <person name="Quandt C.A."/>
            <person name="Bushley K.E."/>
            <person name="Spatafora J.W."/>
        </authorList>
    </citation>
    <scope>NUCLEOTIDE SEQUENCE [LARGE SCALE GENOMIC DNA]</scope>
    <source>
        <strain evidence="20 21">CBS 100239</strain>
    </source>
</reference>
<proteinExistence type="inferred from homology"/>
<feature type="compositionally biased region" description="Polar residues" evidence="16">
    <location>
        <begin position="140"/>
        <end position="149"/>
    </location>
</feature>
<evidence type="ECO:0000313" key="20">
    <source>
        <dbReference type="EMBL" id="KND89270.1"/>
    </source>
</evidence>
<dbReference type="InterPro" id="IPR051735">
    <property type="entry name" value="CFEM_domain"/>
</dbReference>
<comment type="caution">
    <text evidence="15">Lacks conserved residue(s) required for the propagation of feature annotation.</text>
</comment>
<dbReference type="EMBL" id="LFRF01000019">
    <property type="protein sequence ID" value="KND89270.1"/>
    <property type="molecule type" value="Genomic_DNA"/>
</dbReference>
<dbReference type="PANTHER" id="PTHR37928:SF2">
    <property type="entry name" value="GPI ANCHORED CFEM DOMAIN PROTEIN (AFU_ORTHOLOGUE AFUA_6G10580)"/>
    <property type="match status" value="1"/>
</dbReference>
<evidence type="ECO:0000256" key="13">
    <source>
        <dbReference type="ARBA" id="ARBA00023180"/>
    </source>
</evidence>
<keyword evidence="14" id="KW-0449">Lipoprotein</keyword>
<evidence type="ECO:0000313" key="21">
    <source>
        <dbReference type="Proteomes" id="UP000036947"/>
    </source>
</evidence>
<evidence type="ECO:0000256" key="1">
    <source>
        <dbReference type="ARBA" id="ARBA00004609"/>
    </source>
</evidence>
<evidence type="ECO:0000256" key="17">
    <source>
        <dbReference type="SAM" id="Phobius"/>
    </source>
</evidence>
<keyword evidence="21" id="KW-1185">Reference proteome</keyword>
<evidence type="ECO:0000256" key="4">
    <source>
        <dbReference type="ARBA" id="ARBA00022475"/>
    </source>
</evidence>
<dbReference type="GO" id="GO:0005576">
    <property type="term" value="C:extracellular region"/>
    <property type="evidence" value="ECO:0007669"/>
    <property type="project" value="UniProtKB-SubCell"/>
</dbReference>
<keyword evidence="7" id="KW-0336">GPI-anchor</keyword>
<keyword evidence="17" id="KW-1133">Transmembrane helix</keyword>
<evidence type="ECO:0000256" key="8">
    <source>
        <dbReference type="ARBA" id="ARBA00022723"/>
    </source>
</evidence>
<dbReference type="PANTHER" id="PTHR37928">
    <property type="entry name" value="CFEM DOMAIN PROTEIN (AFU_ORTHOLOGUE AFUA_6G14090)"/>
    <property type="match status" value="1"/>
</dbReference>
<evidence type="ECO:0000256" key="3">
    <source>
        <dbReference type="ARBA" id="ARBA00010031"/>
    </source>
</evidence>
<keyword evidence="8 15" id="KW-0479">Metal-binding</keyword>
<feature type="signal peptide" evidence="18">
    <location>
        <begin position="1"/>
        <end position="17"/>
    </location>
</feature>
<dbReference type="Pfam" id="PF05730">
    <property type="entry name" value="CFEM"/>
    <property type="match status" value="1"/>
</dbReference>
<comment type="similarity">
    <text evidence="3">Belongs to the RBT5 family.</text>
</comment>
<organism evidence="20 21">
    <name type="scientific">Tolypocladium ophioglossoides (strain CBS 100239)</name>
    <name type="common">Snaketongue truffleclub</name>
    <name type="synonym">Elaphocordyceps ophioglossoides</name>
    <dbReference type="NCBI Taxonomy" id="1163406"/>
    <lineage>
        <taxon>Eukaryota</taxon>
        <taxon>Fungi</taxon>
        <taxon>Dikarya</taxon>
        <taxon>Ascomycota</taxon>
        <taxon>Pezizomycotina</taxon>
        <taxon>Sordariomycetes</taxon>
        <taxon>Hypocreomycetidae</taxon>
        <taxon>Hypocreales</taxon>
        <taxon>Ophiocordycipitaceae</taxon>
        <taxon>Tolypocladium</taxon>
    </lineage>
</organism>
<evidence type="ECO:0000256" key="18">
    <source>
        <dbReference type="SAM" id="SignalP"/>
    </source>
</evidence>
<dbReference type="GO" id="GO:0005886">
    <property type="term" value="C:plasma membrane"/>
    <property type="evidence" value="ECO:0007669"/>
    <property type="project" value="UniProtKB-SubCell"/>
</dbReference>
<keyword evidence="12 15" id="KW-1015">Disulfide bond</keyword>
<keyword evidence="9 18" id="KW-0732">Signal</keyword>
<dbReference type="PROSITE" id="PS52012">
    <property type="entry name" value="CFEM"/>
    <property type="match status" value="1"/>
</dbReference>
<feature type="region of interest" description="Disordered" evidence="16">
    <location>
        <begin position="89"/>
        <end position="149"/>
    </location>
</feature>
<dbReference type="Proteomes" id="UP000036947">
    <property type="component" value="Unassembled WGS sequence"/>
</dbReference>
<feature type="disulfide bond" evidence="15">
    <location>
        <begin position="41"/>
        <end position="48"/>
    </location>
</feature>
<keyword evidence="10 15" id="KW-0408">Iron</keyword>
<evidence type="ECO:0000256" key="12">
    <source>
        <dbReference type="ARBA" id="ARBA00023157"/>
    </source>
</evidence>
<keyword evidence="17" id="KW-0812">Transmembrane</keyword>
<keyword evidence="13" id="KW-0325">Glycoprotein</keyword>
<comment type="caution">
    <text evidence="20">The sequence shown here is derived from an EMBL/GenBank/DDBJ whole genome shotgun (WGS) entry which is preliminary data.</text>
</comment>
<evidence type="ECO:0000259" key="19">
    <source>
        <dbReference type="PROSITE" id="PS52012"/>
    </source>
</evidence>
<comment type="subcellular location">
    <subcellularLocation>
        <location evidence="1">Cell membrane</location>
        <topology evidence="1">Lipid-anchor</topology>
        <topology evidence="1">GPI-anchor</topology>
    </subcellularLocation>
    <subcellularLocation>
        <location evidence="2">Secreted</location>
    </subcellularLocation>
</comment>
<feature type="compositionally biased region" description="Low complexity" evidence="16">
    <location>
        <begin position="95"/>
        <end position="139"/>
    </location>
</feature>